<evidence type="ECO:0000313" key="1">
    <source>
        <dbReference type="EMBL" id="KAK8999461.1"/>
    </source>
</evidence>
<keyword evidence="2" id="KW-1185">Reference proteome</keyword>
<proteinExistence type="predicted"/>
<dbReference type="EMBL" id="JBBPBN010000040">
    <property type="protein sequence ID" value="KAK8999461.1"/>
    <property type="molecule type" value="Genomic_DNA"/>
</dbReference>
<accession>A0ABR2QFK2</accession>
<organism evidence="1 2">
    <name type="scientific">Hibiscus sabdariffa</name>
    <name type="common">roselle</name>
    <dbReference type="NCBI Taxonomy" id="183260"/>
    <lineage>
        <taxon>Eukaryota</taxon>
        <taxon>Viridiplantae</taxon>
        <taxon>Streptophyta</taxon>
        <taxon>Embryophyta</taxon>
        <taxon>Tracheophyta</taxon>
        <taxon>Spermatophyta</taxon>
        <taxon>Magnoliopsida</taxon>
        <taxon>eudicotyledons</taxon>
        <taxon>Gunneridae</taxon>
        <taxon>Pentapetalae</taxon>
        <taxon>rosids</taxon>
        <taxon>malvids</taxon>
        <taxon>Malvales</taxon>
        <taxon>Malvaceae</taxon>
        <taxon>Malvoideae</taxon>
        <taxon>Hibiscus</taxon>
    </lineage>
</organism>
<dbReference type="Gene3D" id="3.90.730.10">
    <property type="entry name" value="Ribonuclease T2-like"/>
    <property type="match status" value="1"/>
</dbReference>
<protein>
    <submittedName>
        <fullName evidence="1">Uncharacterized protein</fullName>
    </submittedName>
</protein>
<dbReference type="Proteomes" id="UP001396334">
    <property type="component" value="Unassembled WGS sequence"/>
</dbReference>
<reference evidence="1 2" key="1">
    <citation type="journal article" date="2024" name="G3 (Bethesda)">
        <title>Genome assembly of Hibiscus sabdariffa L. provides insights into metabolisms of medicinal natural products.</title>
        <authorList>
            <person name="Kim T."/>
        </authorList>
    </citation>
    <scope>NUCLEOTIDE SEQUENCE [LARGE SCALE GENOMIC DNA]</scope>
    <source>
        <strain evidence="1">TK-2024</strain>
        <tissue evidence="1">Old leaves</tissue>
    </source>
</reference>
<gene>
    <name evidence="1" type="ORF">V6N11_070626</name>
</gene>
<sequence>MQYSVKQVEQMVKNVVNGYPEIACNRNIHTGAVQLWEIRLCYDRPTPHQLIQNIRNCPRSMLANNGIARGLCANTMITLP</sequence>
<evidence type="ECO:0000313" key="2">
    <source>
        <dbReference type="Proteomes" id="UP001396334"/>
    </source>
</evidence>
<dbReference type="InterPro" id="IPR036430">
    <property type="entry name" value="RNase_T2-like_sf"/>
</dbReference>
<comment type="caution">
    <text evidence="1">The sequence shown here is derived from an EMBL/GenBank/DDBJ whole genome shotgun (WGS) entry which is preliminary data.</text>
</comment>
<dbReference type="SUPFAM" id="SSF55895">
    <property type="entry name" value="Ribonuclease Rh-like"/>
    <property type="match status" value="1"/>
</dbReference>
<name>A0ABR2QFK2_9ROSI</name>